<accession>A0A074XLX8</accession>
<evidence type="ECO:0000256" key="2">
    <source>
        <dbReference type="ARBA" id="ARBA00004496"/>
    </source>
</evidence>
<dbReference type="Pfam" id="PF16815">
    <property type="entry name" value="HRI1"/>
    <property type="match status" value="1"/>
</dbReference>
<organism evidence="8 9">
    <name type="scientific">Aureobasidium namibiae CBS 147.97</name>
    <dbReference type="NCBI Taxonomy" id="1043004"/>
    <lineage>
        <taxon>Eukaryota</taxon>
        <taxon>Fungi</taxon>
        <taxon>Dikarya</taxon>
        <taxon>Ascomycota</taxon>
        <taxon>Pezizomycotina</taxon>
        <taxon>Dothideomycetes</taxon>
        <taxon>Dothideomycetidae</taxon>
        <taxon>Dothideales</taxon>
        <taxon>Saccotheciaceae</taxon>
        <taxon>Aureobasidium</taxon>
    </lineage>
</organism>
<evidence type="ECO:0000313" key="9">
    <source>
        <dbReference type="Proteomes" id="UP000027730"/>
    </source>
</evidence>
<dbReference type="InterPro" id="IPR043047">
    <property type="entry name" value="Hri1_N_sf"/>
</dbReference>
<evidence type="ECO:0000256" key="1">
    <source>
        <dbReference type="ARBA" id="ARBA00004123"/>
    </source>
</evidence>
<dbReference type="GeneID" id="25409585"/>
<keyword evidence="6" id="KW-0539">Nucleus</keyword>
<dbReference type="AlphaFoldDB" id="A0A074XLX8"/>
<evidence type="ECO:0000313" key="8">
    <source>
        <dbReference type="EMBL" id="KEQ75561.1"/>
    </source>
</evidence>
<evidence type="ECO:0000256" key="5">
    <source>
        <dbReference type="ARBA" id="ARBA00022490"/>
    </source>
</evidence>
<evidence type="ECO:0000256" key="6">
    <source>
        <dbReference type="ARBA" id="ARBA00023242"/>
    </source>
</evidence>
<dbReference type="HOGENOM" id="CLU_060351_1_0_1"/>
<protein>
    <recommendedName>
        <fullName evidence="4">Protein HRI1</fullName>
    </recommendedName>
</protein>
<dbReference type="OrthoDB" id="4045395at2759"/>
<comment type="subcellular location">
    <subcellularLocation>
        <location evidence="2">Cytoplasm</location>
    </subcellularLocation>
    <subcellularLocation>
        <location evidence="1">Nucleus</location>
    </subcellularLocation>
</comment>
<keyword evidence="9" id="KW-1185">Reference proteome</keyword>
<dbReference type="Gene3D" id="2.40.128.320">
    <property type="entry name" value="Protein HRI1, N-terminal domain"/>
    <property type="match status" value="1"/>
</dbReference>
<dbReference type="EMBL" id="KL584705">
    <property type="protein sequence ID" value="KEQ75561.1"/>
    <property type="molecule type" value="Genomic_DNA"/>
</dbReference>
<evidence type="ECO:0000256" key="7">
    <source>
        <dbReference type="SAM" id="MobiDB-lite"/>
    </source>
</evidence>
<dbReference type="GO" id="GO:0005634">
    <property type="term" value="C:nucleus"/>
    <property type="evidence" value="ECO:0007669"/>
    <property type="project" value="UniProtKB-SubCell"/>
</dbReference>
<dbReference type="GO" id="GO:0005737">
    <property type="term" value="C:cytoplasm"/>
    <property type="evidence" value="ECO:0007669"/>
    <property type="project" value="UniProtKB-SubCell"/>
</dbReference>
<feature type="region of interest" description="Disordered" evidence="7">
    <location>
        <begin position="1"/>
        <end position="28"/>
    </location>
</feature>
<dbReference type="InterPro" id="IPR031818">
    <property type="entry name" value="Hri1"/>
</dbReference>
<feature type="compositionally biased region" description="Basic and acidic residues" evidence="7">
    <location>
        <begin position="11"/>
        <end position="28"/>
    </location>
</feature>
<dbReference type="STRING" id="1043004.A0A074XLX8"/>
<reference evidence="8 9" key="1">
    <citation type="journal article" date="2014" name="BMC Genomics">
        <title>Genome sequencing of four Aureobasidium pullulans varieties: biotechnological potential, stress tolerance, and description of new species.</title>
        <authorList>
            <person name="Gostin Ar C."/>
            <person name="Ohm R.A."/>
            <person name="Kogej T."/>
            <person name="Sonjak S."/>
            <person name="Turk M."/>
            <person name="Zajc J."/>
            <person name="Zalar P."/>
            <person name="Grube M."/>
            <person name="Sun H."/>
            <person name="Han J."/>
            <person name="Sharma A."/>
            <person name="Chiniquy J."/>
            <person name="Ngan C.Y."/>
            <person name="Lipzen A."/>
            <person name="Barry K."/>
            <person name="Grigoriev I.V."/>
            <person name="Gunde-Cimerman N."/>
        </authorList>
    </citation>
    <scope>NUCLEOTIDE SEQUENCE [LARGE SCALE GENOMIC DNA]</scope>
    <source>
        <strain evidence="8 9">CBS 147.97</strain>
    </source>
</reference>
<proteinExistence type="inferred from homology"/>
<dbReference type="RefSeq" id="XP_013429547.1">
    <property type="nucleotide sequence ID" value="XM_013574093.1"/>
</dbReference>
<name>A0A074XLX8_9PEZI</name>
<comment type="similarity">
    <text evidence="3">Belongs to the HRI1 family.</text>
</comment>
<gene>
    <name evidence="8" type="ORF">M436DRAFT_41596</name>
</gene>
<dbReference type="CDD" id="cd11693">
    <property type="entry name" value="HRI1_C_like"/>
    <property type="match status" value="1"/>
</dbReference>
<dbReference type="Proteomes" id="UP000027730">
    <property type="component" value="Unassembled WGS sequence"/>
</dbReference>
<dbReference type="CDD" id="cd11692">
    <property type="entry name" value="HRI1_N_like"/>
    <property type="match status" value="1"/>
</dbReference>
<dbReference type="InterPro" id="IPR038744">
    <property type="entry name" value="Hri1_N"/>
</dbReference>
<evidence type="ECO:0000256" key="4">
    <source>
        <dbReference type="ARBA" id="ARBA00017063"/>
    </source>
</evidence>
<feature type="region of interest" description="Disordered" evidence="7">
    <location>
        <begin position="75"/>
        <end position="130"/>
    </location>
</feature>
<evidence type="ECO:0000256" key="3">
    <source>
        <dbReference type="ARBA" id="ARBA00005229"/>
    </source>
</evidence>
<keyword evidence="5" id="KW-0963">Cytoplasm</keyword>
<sequence>MAESQRNEPAISERRGIRWLPDDPKLEEPTSTLVLTSSRGQFVDIRISCTPGETLPNQGGPSSLLDWGIAGKSTSTVIDGPSLDHPSNPPPPTDGSSRSVRHSTFSHWIDSRTDTPGPDQGDMYPQPNHTTLELGAMYNPLTNSEQAYEEVWVDYSASVVQGLRWSVVIDLEDLEHKAKGRVIRVGEHCQAILKVGDQATVERWKFESPEKDSTGGWKRLARLGDLFLPVSLAFKPESLIEGNTLAFGDYKWVVKEVYSW</sequence>